<name>A0A5K7S3Y3_9BACT</name>
<evidence type="ECO:0000313" key="4">
    <source>
        <dbReference type="EMBL" id="BBE16180.1"/>
    </source>
</evidence>
<dbReference type="EMBL" id="AP018694">
    <property type="protein sequence ID" value="BBE16180.1"/>
    <property type="molecule type" value="Genomic_DNA"/>
</dbReference>
<dbReference type="AlphaFoldDB" id="A0A5K7S3Y3"/>
<protein>
    <submittedName>
        <fullName evidence="4">Beta-glucosidase</fullName>
    </submittedName>
</protein>
<dbReference type="InterPro" id="IPR026891">
    <property type="entry name" value="Fn3-like"/>
</dbReference>
<dbReference type="InterPro" id="IPR013783">
    <property type="entry name" value="Ig-like_fold"/>
</dbReference>
<dbReference type="FunFam" id="3.40.50.1700:FF:000009">
    <property type="entry name" value="Periplasmic beta-glucosidase"/>
    <property type="match status" value="1"/>
</dbReference>
<dbReference type="Gene3D" id="3.40.50.1700">
    <property type="entry name" value="Glycoside hydrolase family 3 C-terminal domain"/>
    <property type="match status" value="1"/>
</dbReference>
<reference evidence="4" key="1">
    <citation type="journal article" date="2020" name="Int. J. Syst. Evol. Microbiol.">
        <title>Aquipluma nitroreducens gen. nov. sp. nov., a novel facultatively anaerobic bacterium isolated from a freshwater lake.</title>
        <authorList>
            <person name="Watanabe M."/>
            <person name="Kojima H."/>
            <person name="Fukui M."/>
        </authorList>
    </citation>
    <scope>NUCLEOTIDE SEQUENCE</scope>
    <source>
        <strain evidence="4">MeG22</strain>
    </source>
</reference>
<gene>
    <name evidence="4" type="ORF">AQPE_0317</name>
</gene>
<dbReference type="KEGG" id="anf:AQPE_0317"/>
<evidence type="ECO:0000313" key="5">
    <source>
        <dbReference type="Proteomes" id="UP001193389"/>
    </source>
</evidence>
<dbReference type="Proteomes" id="UP001193389">
    <property type="component" value="Chromosome"/>
</dbReference>
<dbReference type="SUPFAM" id="SSF51445">
    <property type="entry name" value="(Trans)glycosidases"/>
    <property type="match status" value="1"/>
</dbReference>
<dbReference type="PANTHER" id="PTHR30620:SF123">
    <property type="entry name" value="BETA-XYLOSIDASE"/>
    <property type="match status" value="1"/>
</dbReference>
<dbReference type="Pfam" id="PF14310">
    <property type="entry name" value="Fn3-like"/>
    <property type="match status" value="1"/>
</dbReference>
<dbReference type="SMART" id="SM01217">
    <property type="entry name" value="Fn3_like"/>
    <property type="match status" value="1"/>
</dbReference>
<evidence type="ECO:0000259" key="3">
    <source>
        <dbReference type="SMART" id="SM01217"/>
    </source>
</evidence>
<dbReference type="InterPro" id="IPR051915">
    <property type="entry name" value="Cellulose_Degrad_GH3"/>
</dbReference>
<dbReference type="SUPFAM" id="SSF52279">
    <property type="entry name" value="Beta-D-glucan exohydrolase, C-terminal domain"/>
    <property type="match status" value="1"/>
</dbReference>
<dbReference type="InterPro" id="IPR036962">
    <property type="entry name" value="Glyco_hydro_3_N_sf"/>
</dbReference>
<dbReference type="PRINTS" id="PR00133">
    <property type="entry name" value="GLHYDRLASE3"/>
</dbReference>
<proteinExistence type="inferred from homology"/>
<dbReference type="FunFam" id="2.60.40.10:FF:000495">
    <property type="entry name" value="Periplasmic beta-glucosidase"/>
    <property type="match status" value="1"/>
</dbReference>
<organism evidence="4 5">
    <name type="scientific">Aquipluma nitroreducens</name>
    <dbReference type="NCBI Taxonomy" id="2010828"/>
    <lineage>
        <taxon>Bacteria</taxon>
        <taxon>Pseudomonadati</taxon>
        <taxon>Bacteroidota</taxon>
        <taxon>Bacteroidia</taxon>
        <taxon>Marinilabiliales</taxon>
        <taxon>Prolixibacteraceae</taxon>
        <taxon>Aquipluma</taxon>
    </lineage>
</organism>
<dbReference type="InterPro" id="IPR017853">
    <property type="entry name" value="GH"/>
</dbReference>
<comment type="similarity">
    <text evidence="1">Belongs to the glycosyl hydrolase 3 family.</text>
</comment>
<accession>A0A5K7S3Y3</accession>
<keyword evidence="2" id="KW-0378">Hydrolase</keyword>
<evidence type="ECO:0000256" key="1">
    <source>
        <dbReference type="ARBA" id="ARBA00005336"/>
    </source>
</evidence>
<keyword evidence="5" id="KW-1185">Reference proteome</keyword>
<dbReference type="Pfam" id="PF00933">
    <property type="entry name" value="Glyco_hydro_3"/>
    <property type="match status" value="1"/>
</dbReference>
<dbReference type="Gene3D" id="3.20.20.300">
    <property type="entry name" value="Glycoside hydrolase, family 3, N-terminal domain"/>
    <property type="match status" value="1"/>
</dbReference>
<feature type="domain" description="Fibronectin type III-like" evidence="3">
    <location>
        <begin position="705"/>
        <end position="774"/>
    </location>
</feature>
<evidence type="ECO:0000256" key="2">
    <source>
        <dbReference type="ARBA" id="ARBA00022801"/>
    </source>
</evidence>
<dbReference type="GO" id="GO:0008422">
    <property type="term" value="F:beta-glucosidase activity"/>
    <property type="evidence" value="ECO:0007669"/>
    <property type="project" value="UniProtKB-ARBA"/>
</dbReference>
<sequence>MKKIRTILSILIATTQCLNVFTGSAQSSRITAPPYKTPELPIEQRVDDLISRMTLEEKVGQLNIPCAYHTELGWGLHGKTPPLWDMEATREVRDKQLDGCRKWAAGTHNNVFGPGGGFFTLSDRLIYEGTRRQAEVMNELQKIAIEKTRLGIPLLQIEEGTHGLMCPGGTIFPEGLAIGATWNKDMVKRIYTVAAKEGKSIGVHGLCTLVIEPNRDPRMGRNEEAYSEDPYMCSQIAGSIVEAIQGYDISAPDKLISFLCHYPGQSQPISGLERGAMEISDRKFREVFLPSFKAGIKKYGALGVMATYPAIDGEAVHSSEKILTKVLREELGFKGIVVSEGGGLGTIIEERHAATQKEGGILAIKAGVDVGISFEDAYMDGLIENVKEGKIPIQLVDRAVSRILRLKFQMGLFENPYVDVEHAVKTVHSDENRKLALQASRESIVLLKNDKNILPLRKDIKSIAVIGPDADAPVEQLGDYFPHNIPQDVVTVLEGIKNKISSETRVSYVKGCNVIGDKLNEIEKAKSVARSADVAVVVIGEGGYTTNGEGRDVANLDLTGMQEDLLKAVYSTGTPVVVVLINGRALSIRWTSEHIPAIVEGWMCGEQGGNAIADILFGDYNPGGKLPVTFPRHVGQFPFYYNYSATKAHTKYIDMPGTPLYEFGYGLSYTKFEYSNLQMPKEIHTGDEPEISVDITNIGERRGDEVVQLYINDLISSTSKPIKELKGYERITLEPGETKTVKLKLTPEDLSLFDRNMNFVVEPGQFKVMVGSSSEDIRVKGVFEVKE</sequence>
<dbReference type="InterPro" id="IPR036881">
    <property type="entry name" value="Glyco_hydro_3_C_sf"/>
</dbReference>
<dbReference type="PANTHER" id="PTHR30620">
    <property type="entry name" value="PERIPLASMIC BETA-GLUCOSIDASE-RELATED"/>
    <property type="match status" value="1"/>
</dbReference>
<dbReference type="RefSeq" id="WP_318349279.1">
    <property type="nucleotide sequence ID" value="NZ_AP018694.1"/>
</dbReference>
<dbReference type="GO" id="GO:0009251">
    <property type="term" value="P:glucan catabolic process"/>
    <property type="evidence" value="ECO:0007669"/>
    <property type="project" value="TreeGrafter"/>
</dbReference>
<dbReference type="Gene3D" id="2.60.40.10">
    <property type="entry name" value="Immunoglobulins"/>
    <property type="match status" value="1"/>
</dbReference>
<dbReference type="Pfam" id="PF01915">
    <property type="entry name" value="Glyco_hydro_3_C"/>
    <property type="match status" value="1"/>
</dbReference>
<dbReference type="InterPro" id="IPR001764">
    <property type="entry name" value="Glyco_hydro_3_N"/>
</dbReference>
<dbReference type="InterPro" id="IPR002772">
    <property type="entry name" value="Glyco_hydro_3_C"/>
</dbReference>